<accession>A0A7L9U8U5</accession>
<evidence type="ECO:0000313" key="3">
    <source>
        <dbReference type="Proteomes" id="UP000593875"/>
    </source>
</evidence>
<dbReference type="KEGG" id="mlir:LPB04_04225"/>
<gene>
    <name evidence="2" type="ORF">LPB04_04225</name>
</gene>
<dbReference type="Pfam" id="PF02082">
    <property type="entry name" value="Rrf2"/>
    <property type="match status" value="1"/>
</dbReference>
<dbReference type="GO" id="GO:0003700">
    <property type="term" value="F:DNA-binding transcription factor activity"/>
    <property type="evidence" value="ECO:0007669"/>
    <property type="project" value="TreeGrafter"/>
</dbReference>
<dbReference type="InterPro" id="IPR036390">
    <property type="entry name" value="WH_DNA-bd_sf"/>
</dbReference>
<dbReference type="GO" id="GO:0003677">
    <property type="term" value="F:DNA binding"/>
    <property type="evidence" value="ECO:0007669"/>
    <property type="project" value="UniProtKB-KW"/>
</dbReference>
<evidence type="ECO:0000256" key="1">
    <source>
        <dbReference type="ARBA" id="ARBA00023125"/>
    </source>
</evidence>
<keyword evidence="1" id="KW-0238">DNA-binding</keyword>
<dbReference type="SUPFAM" id="SSF46785">
    <property type="entry name" value="Winged helix' DNA-binding domain"/>
    <property type="match status" value="1"/>
</dbReference>
<keyword evidence="3" id="KW-1185">Reference proteome</keyword>
<dbReference type="GO" id="GO:0005829">
    <property type="term" value="C:cytosol"/>
    <property type="evidence" value="ECO:0007669"/>
    <property type="project" value="TreeGrafter"/>
</dbReference>
<dbReference type="InterPro" id="IPR000944">
    <property type="entry name" value="Tscrpt_reg_Rrf2"/>
</dbReference>
<dbReference type="EMBL" id="CP062941">
    <property type="protein sequence ID" value="QOL50526.1"/>
    <property type="molecule type" value="Genomic_DNA"/>
</dbReference>
<protein>
    <submittedName>
        <fullName evidence="2">Rrf2 family transcriptional regulator</fullName>
    </submittedName>
</protein>
<dbReference type="AlphaFoldDB" id="A0A7L9U8U5"/>
<dbReference type="Gene3D" id="1.10.10.10">
    <property type="entry name" value="Winged helix-like DNA-binding domain superfamily/Winged helix DNA-binding domain"/>
    <property type="match status" value="1"/>
</dbReference>
<sequence>MRLTRFSDIGLRVLIYLERAGARPHPVTVAEIASQFAIPQNHLVKVVGHLARAGWVRALRGRNGGLRLAADPQLLTVGQVLRELEGDDELVDCEAIRCALSLDCHLRGMLQAGMRAFYAEMDRYTLAQVTAGGTGEQIVRMHKMFWSGATAGTA</sequence>
<name>A0A7L9U8U5_9BURK</name>
<dbReference type="PANTHER" id="PTHR33221">
    <property type="entry name" value="WINGED HELIX-TURN-HELIX TRANSCRIPTIONAL REGULATOR, RRF2 FAMILY"/>
    <property type="match status" value="1"/>
</dbReference>
<organism evidence="2 3">
    <name type="scientific">Massilia litorea</name>
    <dbReference type="NCBI Taxonomy" id="2769491"/>
    <lineage>
        <taxon>Bacteria</taxon>
        <taxon>Pseudomonadati</taxon>
        <taxon>Pseudomonadota</taxon>
        <taxon>Betaproteobacteria</taxon>
        <taxon>Burkholderiales</taxon>
        <taxon>Oxalobacteraceae</taxon>
        <taxon>Telluria group</taxon>
        <taxon>Massilia</taxon>
    </lineage>
</organism>
<dbReference type="RefSeq" id="WP_193687515.1">
    <property type="nucleotide sequence ID" value="NZ_CP062941.1"/>
</dbReference>
<proteinExistence type="predicted"/>
<evidence type="ECO:0000313" key="2">
    <source>
        <dbReference type="EMBL" id="QOL50526.1"/>
    </source>
</evidence>
<dbReference type="PANTHER" id="PTHR33221:SF4">
    <property type="entry name" value="HTH-TYPE TRANSCRIPTIONAL REPRESSOR NSRR"/>
    <property type="match status" value="1"/>
</dbReference>
<dbReference type="InterPro" id="IPR036388">
    <property type="entry name" value="WH-like_DNA-bd_sf"/>
</dbReference>
<dbReference type="NCBIfam" id="TIGR00738">
    <property type="entry name" value="rrf2_super"/>
    <property type="match status" value="1"/>
</dbReference>
<dbReference type="Proteomes" id="UP000593875">
    <property type="component" value="Chromosome"/>
</dbReference>
<dbReference type="PROSITE" id="PS51197">
    <property type="entry name" value="HTH_RRF2_2"/>
    <property type="match status" value="1"/>
</dbReference>
<reference evidence="2 3" key="1">
    <citation type="submission" date="2020-10" db="EMBL/GenBank/DDBJ databases">
        <title>Genome sequencing of Massilia sp. LPB0304.</title>
        <authorList>
            <person name="Kim J."/>
        </authorList>
    </citation>
    <scope>NUCLEOTIDE SEQUENCE [LARGE SCALE GENOMIC DNA]</scope>
    <source>
        <strain evidence="2 3">LPB0304</strain>
    </source>
</reference>